<evidence type="ECO:0000313" key="6">
    <source>
        <dbReference type="Proteomes" id="UP000216001"/>
    </source>
</evidence>
<dbReference type="InterPro" id="IPR012902">
    <property type="entry name" value="N_methyl_site"/>
</dbReference>
<reference evidence="3" key="2">
    <citation type="submission" date="2020-05" db="EMBL/GenBank/DDBJ databases">
        <authorList>
            <person name="Delgado-Blas J."/>
        </authorList>
    </citation>
    <scope>NUCLEOTIDE SEQUENCE</scope>
    <source>
        <strain evidence="3">BB1453</strain>
    </source>
</reference>
<reference evidence="4" key="3">
    <citation type="submission" date="2021-07" db="EMBL/GenBank/DDBJ databases">
        <authorList>
            <person name="Stanton E."/>
        </authorList>
    </citation>
    <scope>NUCLEOTIDE SEQUENCE</scope>
    <source>
        <strain evidence="4">2021EL-01139</strain>
    </source>
</reference>
<dbReference type="SUPFAM" id="SSF54523">
    <property type="entry name" value="Pili subunits"/>
    <property type="match status" value="1"/>
</dbReference>
<dbReference type="NCBIfam" id="TIGR02532">
    <property type="entry name" value="IV_pilin_GFxxxE"/>
    <property type="match status" value="1"/>
</dbReference>
<dbReference type="AlphaFoldDB" id="A0A264VWA1"/>
<dbReference type="EMBL" id="CAHPSF010000017">
    <property type="protein sequence ID" value="CAB5716665.1"/>
    <property type="molecule type" value="Genomic_DNA"/>
</dbReference>
<dbReference type="Proteomes" id="UP001155882">
    <property type="component" value="Unassembled WGS sequence"/>
</dbReference>
<organism evidence="5 6">
    <name type="scientific">Providencia rettgeri</name>
    <dbReference type="NCBI Taxonomy" id="587"/>
    <lineage>
        <taxon>Bacteria</taxon>
        <taxon>Pseudomonadati</taxon>
        <taxon>Pseudomonadota</taxon>
        <taxon>Gammaproteobacteria</taxon>
        <taxon>Enterobacterales</taxon>
        <taxon>Morganellaceae</taxon>
        <taxon>Providencia</taxon>
    </lineage>
</organism>
<dbReference type="InterPro" id="IPR045584">
    <property type="entry name" value="Pilin-like"/>
</dbReference>
<dbReference type="Gene3D" id="3.30.700.10">
    <property type="entry name" value="Glycoprotein, Type 4 Pilin"/>
    <property type="match status" value="1"/>
</dbReference>
<dbReference type="Proteomes" id="UP000216001">
    <property type="component" value="Unassembled WGS sequence"/>
</dbReference>
<keyword evidence="2" id="KW-0472">Membrane</keyword>
<evidence type="ECO:0000313" key="4">
    <source>
        <dbReference type="EMBL" id="MBW3115507.1"/>
    </source>
</evidence>
<dbReference type="EMBL" id="NOWC01000005">
    <property type="protein sequence ID" value="OZS75572.1"/>
    <property type="molecule type" value="Genomic_DNA"/>
</dbReference>
<keyword evidence="2" id="KW-0812">Transmembrane</keyword>
<gene>
    <name evidence="5" type="ORF">CHI95_06335</name>
    <name evidence="3" type="ORF">GHA_04215</name>
    <name evidence="4" type="ORF">KYI77_03395</name>
</gene>
<dbReference type="GO" id="GO:0016020">
    <property type="term" value="C:membrane"/>
    <property type="evidence" value="ECO:0007669"/>
    <property type="project" value="UniProtKB-SubCell"/>
</dbReference>
<reference evidence="5 6" key="1">
    <citation type="submission" date="2017-07" db="EMBL/GenBank/DDBJ databases">
        <title>blaIMP-27 on transferable plasmids in Proteus mirabilis and Providencia rettgeri.</title>
        <authorList>
            <person name="Potter R."/>
        </authorList>
    </citation>
    <scope>NUCLEOTIDE SEQUENCE [LARGE SCALE GENOMIC DNA]</scope>
    <source>
        <strain evidence="5 6">PR1</strain>
    </source>
</reference>
<sequence>MQFVMTNLARQIFFGNLCLAYKKWGHNKMKVELNTTQRGFTLIEIMIVLFICSFVIFSGLYQWQQQVERQRLIDAARQVSEFIYSQMTEGVYLNRYQILSVKAGRNDWQLDVKDANSKQEVGKLTAKRHQGIELSKASRTSIQLYGKQGTIRAFSIELKNQNQQITIYISSLGRIRSCSHKKMTGVPKC</sequence>
<dbReference type="EMBL" id="JAHWLI010000007">
    <property type="protein sequence ID" value="MBW3115507.1"/>
    <property type="molecule type" value="Genomic_DNA"/>
</dbReference>
<dbReference type="Proteomes" id="UP000834611">
    <property type="component" value="Unassembled WGS sequence"/>
</dbReference>
<evidence type="ECO:0000256" key="2">
    <source>
        <dbReference type="SAM" id="Phobius"/>
    </source>
</evidence>
<evidence type="ECO:0000313" key="5">
    <source>
        <dbReference type="EMBL" id="OZS75572.1"/>
    </source>
</evidence>
<feature type="transmembrane region" description="Helical" evidence="2">
    <location>
        <begin position="39"/>
        <end position="61"/>
    </location>
</feature>
<proteinExistence type="predicted"/>
<evidence type="ECO:0000313" key="3">
    <source>
        <dbReference type="EMBL" id="CAB5716665.1"/>
    </source>
</evidence>
<accession>A0A264VWA1</accession>
<comment type="caution">
    <text evidence="5">The sequence shown here is derived from an EMBL/GenBank/DDBJ whole genome shotgun (WGS) entry which is preliminary data.</text>
</comment>
<name>A0A264VWA1_PRORE</name>
<dbReference type="Pfam" id="PF07963">
    <property type="entry name" value="N_methyl"/>
    <property type="match status" value="1"/>
</dbReference>
<protein>
    <submittedName>
        <fullName evidence="5">Peptidase</fullName>
    </submittedName>
    <submittedName>
        <fullName evidence="4">Prepilin-type N-terminal cleavage/methylation domain-containing protein</fullName>
    </submittedName>
    <submittedName>
        <fullName evidence="3">Tfp pilus assembly protein FimT</fullName>
    </submittedName>
</protein>
<keyword evidence="2" id="KW-1133">Transmembrane helix</keyword>
<evidence type="ECO:0000256" key="1">
    <source>
        <dbReference type="ARBA" id="ARBA00004167"/>
    </source>
</evidence>
<comment type="subcellular location">
    <subcellularLocation>
        <location evidence="1">Membrane</location>
        <topology evidence="1">Single-pass membrane protein</topology>
    </subcellularLocation>
</comment>